<evidence type="ECO:0000313" key="2">
    <source>
        <dbReference type="Proteomes" id="UP000019113"/>
    </source>
</evidence>
<sequence length="37" mass="4125">MGHTRESLGVIKRLFDNLQLDSKQRQAGVYFGAVFAA</sequence>
<dbReference type="AlphaFoldDB" id="W1NAH7"/>
<gene>
    <name evidence="1" type="ORF">BJB45_08070</name>
</gene>
<name>W1NAH7_9GAMM</name>
<evidence type="ECO:0000313" key="1">
    <source>
        <dbReference type="EMBL" id="ERL52498.1"/>
    </source>
</evidence>
<comment type="caution">
    <text evidence="1">The sequence shown here is derived from an EMBL/GenBank/DDBJ whole genome shotgun (WGS) entry which is preliminary data.</text>
</comment>
<proteinExistence type="predicted"/>
<protein>
    <submittedName>
        <fullName evidence="1">Uncharacterized protein</fullName>
    </submittedName>
</protein>
<keyword evidence="2" id="KW-1185">Reference proteome</keyword>
<dbReference type="EMBL" id="AVBC01000018">
    <property type="protein sequence ID" value="ERL52498.1"/>
    <property type="molecule type" value="Genomic_DNA"/>
</dbReference>
<dbReference type="Proteomes" id="UP000019113">
    <property type="component" value="Unassembled WGS sequence"/>
</dbReference>
<reference evidence="1 2" key="1">
    <citation type="submission" date="2013-08" db="EMBL/GenBank/DDBJ databases">
        <title>draft genome of Halomonas huanghegensis, strain BJGMM-B45T.</title>
        <authorList>
            <person name="Miao C."/>
            <person name="Wan Y."/>
            <person name="Jin W."/>
        </authorList>
    </citation>
    <scope>NUCLEOTIDE SEQUENCE [LARGE SCALE GENOMIC DNA]</scope>
    <source>
        <strain evidence="1 2">BJGMM-B45</strain>
    </source>
</reference>
<organism evidence="1 2">
    <name type="scientific">Halomonas huangheensis</name>
    <dbReference type="NCBI Taxonomy" id="1178482"/>
    <lineage>
        <taxon>Bacteria</taxon>
        <taxon>Pseudomonadati</taxon>
        <taxon>Pseudomonadota</taxon>
        <taxon>Gammaproteobacteria</taxon>
        <taxon>Oceanospirillales</taxon>
        <taxon>Halomonadaceae</taxon>
        <taxon>Halomonas</taxon>
    </lineage>
</organism>
<dbReference type="PATRIC" id="fig|1178482.3.peg.794"/>
<accession>W1NAH7</accession>